<proteinExistence type="predicted"/>
<evidence type="ECO:0000256" key="1">
    <source>
        <dbReference type="SAM" id="MobiDB-lite"/>
    </source>
</evidence>
<sequence length="205" mass="23779">MCSPSHSLVAEQRKRSRGFVHMSFNDVDKDGTVLNSRNRSTFLLFYFLFCSGRNLYILHLQHTYQYRTTKTSTTRRLPTPEIMCVIYTITTALPDGSLGAERTPFHCDNFRDNEVCDDAFEWTPSLPPSVDLAELGWWSRSLSSGYCREMPAPDFDRIPQHREESQVRYHAELNYGEEIDKDITEVKTQAQRPARRDAPDWSQTS</sequence>
<evidence type="ECO:0000313" key="3">
    <source>
        <dbReference type="Proteomes" id="UP000030641"/>
    </source>
</evidence>
<dbReference type="AlphaFoldDB" id="A0A074YAC7"/>
<feature type="region of interest" description="Disordered" evidence="1">
    <location>
        <begin position="180"/>
        <end position="205"/>
    </location>
</feature>
<evidence type="ECO:0000313" key="2">
    <source>
        <dbReference type="EMBL" id="KEQ94710.1"/>
    </source>
</evidence>
<gene>
    <name evidence="2" type="ORF">AUEXF2481DRAFT_253624</name>
</gene>
<protein>
    <submittedName>
        <fullName evidence="2">Uncharacterized protein</fullName>
    </submittedName>
</protein>
<keyword evidence="3" id="KW-1185">Reference proteome</keyword>
<dbReference type="Proteomes" id="UP000030641">
    <property type="component" value="Unassembled WGS sequence"/>
</dbReference>
<dbReference type="HOGENOM" id="CLU_1337286_0_0_1"/>
<dbReference type="GeneID" id="25362974"/>
<organism evidence="2 3">
    <name type="scientific">Aureobasidium subglaciale (strain EXF-2481)</name>
    <name type="common">Aureobasidium pullulans var. subglaciale</name>
    <dbReference type="NCBI Taxonomy" id="1043005"/>
    <lineage>
        <taxon>Eukaryota</taxon>
        <taxon>Fungi</taxon>
        <taxon>Dikarya</taxon>
        <taxon>Ascomycota</taxon>
        <taxon>Pezizomycotina</taxon>
        <taxon>Dothideomycetes</taxon>
        <taxon>Dothideomycetidae</taxon>
        <taxon>Dothideales</taxon>
        <taxon>Saccotheciaceae</taxon>
        <taxon>Aureobasidium</taxon>
    </lineage>
</organism>
<name>A0A074YAC7_AURSE</name>
<accession>A0A074YAC7</accession>
<reference evidence="2 3" key="1">
    <citation type="journal article" date="2014" name="BMC Genomics">
        <title>Genome sequencing of four Aureobasidium pullulans varieties: biotechnological potential, stress tolerance, and description of new species.</title>
        <authorList>
            <person name="Gostin Ar C."/>
            <person name="Ohm R.A."/>
            <person name="Kogej T."/>
            <person name="Sonjak S."/>
            <person name="Turk M."/>
            <person name="Zajc J."/>
            <person name="Zalar P."/>
            <person name="Grube M."/>
            <person name="Sun H."/>
            <person name="Han J."/>
            <person name="Sharma A."/>
            <person name="Chiniquy J."/>
            <person name="Ngan C.Y."/>
            <person name="Lipzen A."/>
            <person name="Barry K."/>
            <person name="Grigoriev I.V."/>
            <person name="Gunde-Cimerman N."/>
        </authorList>
    </citation>
    <scope>NUCLEOTIDE SEQUENCE [LARGE SCALE GENOMIC DNA]</scope>
    <source>
        <strain evidence="2 3">EXF-2481</strain>
    </source>
</reference>
<dbReference type="EMBL" id="KL584761">
    <property type="protein sequence ID" value="KEQ94710.1"/>
    <property type="molecule type" value="Genomic_DNA"/>
</dbReference>
<dbReference type="InParanoid" id="A0A074YAC7"/>
<dbReference type="RefSeq" id="XP_013343323.1">
    <property type="nucleotide sequence ID" value="XM_013487869.1"/>
</dbReference>